<dbReference type="AlphaFoldDB" id="A0A1M5S6A8"/>
<accession>A0A1M5S6A8</accession>
<dbReference type="Proteomes" id="UP000183967">
    <property type="component" value="Unassembled WGS sequence"/>
</dbReference>
<dbReference type="EMBL" id="FQXO01000010">
    <property type="protein sequence ID" value="SHH34044.1"/>
    <property type="molecule type" value="Genomic_DNA"/>
</dbReference>
<organism evidence="1 2">
    <name type="scientific">Caloranaerobacter azorensis DSM 13643</name>
    <dbReference type="NCBI Taxonomy" id="1121264"/>
    <lineage>
        <taxon>Bacteria</taxon>
        <taxon>Bacillati</taxon>
        <taxon>Bacillota</taxon>
        <taxon>Tissierellia</taxon>
        <taxon>Tissierellales</taxon>
        <taxon>Thermohalobacteraceae</taxon>
        <taxon>Caloranaerobacter</taxon>
    </lineage>
</organism>
<evidence type="ECO:0000313" key="1">
    <source>
        <dbReference type="EMBL" id="SHH34044.1"/>
    </source>
</evidence>
<sequence length="121" mass="14533">MTLSIIILVIIMGARLERLKREKLRRKIKRKKRLTVLLTILILFIGIKIVNQSFVELLQVENEKLFEYSYFNGIYKIQLMGNIYNIEKSDIDMYYRKCRAIVLKYVDQIKDLIAKFKDDRV</sequence>
<name>A0A1M5S6A8_9FIRM</name>
<keyword evidence="2" id="KW-1185">Reference proteome</keyword>
<gene>
    <name evidence="1" type="ORF">SAMN02745135_00473</name>
</gene>
<reference evidence="2" key="1">
    <citation type="submission" date="2016-11" db="EMBL/GenBank/DDBJ databases">
        <authorList>
            <person name="Varghese N."/>
            <person name="Submissions S."/>
        </authorList>
    </citation>
    <scope>NUCLEOTIDE SEQUENCE [LARGE SCALE GENOMIC DNA]</scope>
    <source>
        <strain evidence="2">DSM 13643</strain>
    </source>
</reference>
<protein>
    <submittedName>
        <fullName evidence="1">Uncharacterized protein</fullName>
    </submittedName>
</protein>
<proteinExistence type="predicted"/>
<evidence type="ECO:0000313" key="2">
    <source>
        <dbReference type="Proteomes" id="UP000183967"/>
    </source>
</evidence>